<evidence type="ECO:0000256" key="1">
    <source>
        <dbReference type="SAM" id="MobiDB-lite"/>
    </source>
</evidence>
<dbReference type="GeneID" id="20315585"/>
<keyword evidence="3" id="KW-1185">Reference proteome</keyword>
<protein>
    <submittedName>
        <fullName evidence="2">Uncharacterized protein</fullName>
    </submittedName>
</protein>
<dbReference type="Proteomes" id="UP000054324">
    <property type="component" value="Unassembled WGS sequence"/>
</dbReference>
<organism evidence="2 3">
    <name type="scientific">Opisthorchis viverrini</name>
    <name type="common">Southeast Asian liver fluke</name>
    <dbReference type="NCBI Taxonomy" id="6198"/>
    <lineage>
        <taxon>Eukaryota</taxon>
        <taxon>Metazoa</taxon>
        <taxon>Spiralia</taxon>
        <taxon>Lophotrochozoa</taxon>
        <taxon>Platyhelminthes</taxon>
        <taxon>Trematoda</taxon>
        <taxon>Digenea</taxon>
        <taxon>Opisthorchiida</taxon>
        <taxon>Opisthorchiata</taxon>
        <taxon>Opisthorchiidae</taxon>
        <taxon>Opisthorchis</taxon>
    </lineage>
</organism>
<accession>A0A075AJ00</accession>
<reference evidence="2 3" key="1">
    <citation type="submission" date="2013-11" db="EMBL/GenBank/DDBJ databases">
        <title>Opisthorchis viverrini - life in the bile duct.</title>
        <authorList>
            <person name="Young N.D."/>
            <person name="Nagarajan N."/>
            <person name="Lin S.J."/>
            <person name="Korhonen P.K."/>
            <person name="Jex A.R."/>
            <person name="Hall R.S."/>
            <person name="Safavi-Hemami H."/>
            <person name="Kaewkong W."/>
            <person name="Bertrand D."/>
            <person name="Gao S."/>
            <person name="Seet Q."/>
            <person name="Wongkham S."/>
            <person name="Teh B.T."/>
            <person name="Wongkham C."/>
            <person name="Intapan P.M."/>
            <person name="Maleewong W."/>
            <person name="Yang X."/>
            <person name="Hu M."/>
            <person name="Wang Z."/>
            <person name="Hofmann A."/>
            <person name="Sternberg P.W."/>
            <person name="Tan P."/>
            <person name="Wang J."/>
            <person name="Gasser R.B."/>
        </authorList>
    </citation>
    <scope>NUCLEOTIDE SEQUENCE [LARGE SCALE GENOMIC DNA]</scope>
</reference>
<sequence>MAHGSVDIEKLVSKYTTYMGCDYLFYLAVVGGGERADGETKRSEQTTVCPSSSQEKQYSRCGRDSSGWNNLLSKSVNKGAKKKAIRSVVQLFFNPTDFCCNPGEDAHHFQ</sequence>
<feature type="compositionally biased region" description="Polar residues" evidence="1">
    <location>
        <begin position="45"/>
        <end position="56"/>
    </location>
</feature>
<proteinExistence type="predicted"/>
<dbReference type="KEGG" id="ovi:T265_01397"/>
<evidence type="ECO:0000313" key="3">
    <source>
        <dbReference type="Proteomes" id="UP000054324"/>
    </source>
</evidence>
<feature type="region of interest" description="Disordered" evidence="1">
    <location>
        <begin position="35"/>
        <end position="64"/>
    </location>
</feature>
<dbReference type="AlphaFoldDB" id="A0A075AJ00"/>
<dbReference type="EMBL" id="KL596633">
    <property type="protein sequence ID" value="KER32519.1"/>
    <property type="molecule type" value="Genomic_DNA"/>
</dbReference>
<feature type="compositionally biased region" description="Basic and acidic residues" evidence="1">
    <location>
        <begin position="35"/>
        <end position="44"/>
    </location>
</feature>
<dbReference type="RefSeq" id="XP_009163687.1">
    <property type="nucleotide sequence ID" value="XM_009165423.1"/>
</dbReference>
<gene>
    <name evidence="2" type="ORF">T265_01397</name>
</gene>
<evidence type="ECO:0000313" key="2">
    <source>
        <dbReference type="EMBL" id="KER32519.1"/>
    </source>
</evidence>
<dbReference type="CTD" id="20315585"/>
<name>A0A075AJ00_OPIVI</name>